<dbReference type="AlphaFoldDB" id="A0A6J4U728"/>
<name>A0A6J4U728_9ACTN</name>
<accession>A0A6J4U728</accession>
<proteinExistence type="predicted"/>
<protein>
    <submittedName>
        <fullName evidence="1">Uncharacterized protein</fullName>
    </submittedName>
</protein>
<evidence type="ECO:0000313" key="1">
    <source>
        <dbReference type="EMBL" id="CAA9539962.1"/>
    </source>
</evidence>
<sequence>MARELHLLSVVAPMLDEERVVGAFH</sequence>
<feature type="non-terminal residue" evidence="1">
    <location>
        <position position="25"/>
    </location>
</feature>
<organism evidence="1">
    <name type="scientific">uncultured Solirubrobacteraceae bacterium</name>
    <dbReference type="NCBI Taxonomy" id="1162706"/>
    <lineage>
        <taxon>Bacteria</taxon>
        <taxon>Bacillati</taxon>
        <taxon>Actinomycetota</taxon>
        <taxon>Thermoleophilia</taxon>
        <taxon>Solirubrobacterales</taxon>
        <taxon>Solirubrobacteraceae</taxon>
        <taxon>environmental samples</taxon>
    </lineage>
</organism>
<reference evidence="1" key="1">
    <citation type="submission" date="2020-02" db="EMBL/GenBank/DDBJ databases">
        <authorList>
            <person name="Meier V. D."/>
        </authorList>
    </citation>
    <scope>NUCLEOTIDE SEQUENCE</scope>
    <source>
        <strain evidence="1">AVDCRST_MAG30</strain>
    </source>
</reference>
<dbReference type="EMBL" id="CADCVS010000610">
    <property type="protein sequence ID" value="CAA9539962.1"/>
    <property type="molecule type" value="Genomic_DNA"/>
</dbReference>
<gene>
    <name evidence="1" type="ORF">AVDCRST_MAG30-4640</name>
</gene>